<dbReference type="STRING" id="695939.SAMN00790413_04999"/>
<evidence type="ECO:0008006" key="7">
    <source>
        <dbReference type="Google" id="ProtNLM"/>
    </source>
</evidence>
<dbReference type="InterPro" id="IPR025406">
    <property type="entry name" value="DUF4132"/>
</dbReference>
<name>A0A1W1USU3_9DEIO</name>
<feature type="domain" description="DUF5724" evidence="3">
    <location>
        <begin position="63"/>
        <end position="1203"/>
    </location>
</feature>
<sequence>MNVQEHLATFQQPWKKPFLARAQSLPQPLRDIAAELATEYHYQKLNLLAERLAGAILGGETSTLEQLTSVFFPAFSETAARTLSALLTRHSYPLGSGRRAFRAPGHPLQARRAATWMLSAWNATRDYPQKLEWFAVHAGLLSSWQSHALGLLFAQALDDGDDTVFQVLRDTASTQHETARMGRHVPLALLASRRSEAWDLAEGLLVAAQRQEGLRQIILETVDEANLDAFVRFLHLILKEDLLRFATCLRAADVWFGLNYDVGDVKTVRKLLAQALGYLEDPASAHVAVQSGTAVDAYLALFTLAMRDAQQASELARPLLADAEAERRMAAAQFLLAAGLLPQTELAPLLEDPDVRISALVVGHVNAWSTQTSALSFQALEAYAARLPRDEQHVPLVFPWWGQTPARSDVTDALTAFVGDQHISVLTPHLSQMSSNGKYRVAALLKEKLPQVLDAASRHLVLALLQDSQSAVSEQALKVVAELDLTPEEADVVCTLLKRRSADLRRGLIRLLARDPERGQLSAAKLLATRNAGQRQAGLQLLLEVGGELPADFQPRGTTEETLVAQITDPGSTLTLADGLGLFDPQQLVPVPDLHAREGEYAQDARRGASLLQHLDGYVHTHRERPLTGAGWDGQETLLLGNAQPWQLRGDPPPLMELWEQWWTRRTDARPGDLIRMHWALGHQIALKEQQTADDDLGDEDFGEDLGDNTPEPEVPVAPEVVEAEVTLARLRAQTIERVLGPRVPFDLRYRGVVSMIVGFLGKNADAVDAELALGAWETGLTYVPRDAQVVTHPQYTWRREDPRDLVAWLARPMNNTGWFPEHLQRVWTLQVYQDRAFANLPRSRPDLTLLLHAQEQGWASQHDLFDTLIGPRASGGGHPELQTYTSRTLREDLPVTPLWLEAVNQVCERVLEVESVRGDLETPATNAALNLRSVAGARWTLPLLASLGKNPLRRGSSGTSRDGTFSHLIRMSFPAPEDTPAAFSKGVEDLKVSDARLLDLAMFAPQWSALVQAKLKWKGLQDGVYWLHAHTRDNSWSVPPEVREAWEAEISERTPLGTDSLTEGAVDVAWFRKMYKSLGAASFTALLSAAKYASSSGGHKRAELFAQTLLGHISEAALRTRITEKRNGDAVRALGLLPFSRKKAVAAAELESRYRLLSDFRREAKQFGAQRQASERLAADIGMHNLARTAGYLDPQRLMWAMEARLAPDWQKAVESGGVTLTVDLSAAGEASLRVIRGEKTLKALPPALKKDPGVVAIRAAVTELQATRKRMRSALEEAMVRGDHFQPQELRDLARHPVISPMLRSLVWVLNEGPVGWWQGDSLQTVGGDEQIGEQALRLAHPHDLFVSGHWITFQERVIFEGLVQPFKQVFREYYPITPAESDAYRSTRYAGHHVQPTQAAGLFKTRGWVTVYEEGVRKTYHAEGINVWVDTPVGYGTPNEVEGSPLSAVYFVRRDEQEAMLLSAVPPRLFSETMRDLDLVVSVAHVGGVDPEASQSTVEMRADLLRETLRLLKLTNVRIDNSHALIQGHYASYTVHLGSGTVHRLPGGFLCVIPVHNQHQGRIFLPFADPDPRTSEVVSKVLLLAEDKKIQDLTILEQLT</sequence>
<evidence type="ECO:0000313" key="6">
    <source>
        <dbReference type="Proteomes" id="UP000192582"/>
    </source>
</evidence>
<dbReference type="OrthoDB" id="9763697at2"/>
<reference evidence="5 6" key="1">
    <citation type="submission" date="2017-04" db="EMBL/GenBank/DDBJ databases">
        <authorList>
            <person name="Afonso C.L."/>
            <person name="Miller P.J."/>
            <person name="Scott M.A."/>
            <person name="Spackman E."/>
            <person name="Goraichik I."/>
            <person name="Dimitrov K.M."/>
            <person name="Suarez D.L."/>
            <person name="Swayne D.E."/>
        </authorList>
    </citation>
    <scope>NUCLEOTIDE SEQUENCE [LARGE SCALE GENOMIC DNA]</scope>
    <source>
        <strain evidence="5 6">KR-140</strain>
    </source>
</reference>
<dbReference type="InterPro" id="IPR056639">
    <property type="entry name" value="DUF7737"/>
</dbReference>
<dbReference type="RefSeq" id="WP_084046686.1">
    <property type="nucleotide sequence ID" value="NZ_FWWU01000007.1"/>
</dbReference>
<evidence type="ECO:0000256" key="1">
    <source>
        <dbReference type="SAM" id="MobiDB-lite"/>
    </source>
</evidence>
<dbReference type="Pfam" id="PF13569">
    <property type="entry name" value="DUF4132"/>
    <property type="match status" value="1"/>
</dbReference>
<protein>
    <recommendedName>
        <fullName evidence="7">DUF4132 domain-containing protein</fullName>
    </recommendedName>
</protein>
<evidence type="ECO:0000259" key="2">
    <source>
        <dbReference type="Pfam" id="PF13569"/>
    </source>
</evidence>
<keyword evidence="6" id="KW-1185">Reference proteome</keyword>
<dbReference type="InterPro" id="IPR043782">
    <property type="entry name" value="DUF5724"/>
</dbReference>
<feature type="domain" description="DUF7737" evidence="4">
    <location>
        <begin position="1501"/>
        <end position="1602"/>
    </location>
</feature>
<dbReference type="EMBL" id="FWWU01000007">
    <property type="protein sequence ID" value="SMB84116.1"/>
    <property type="molecule type" value="Genomic_DNA"/>
</dbReference>
<accession>A0A1W1USU3</accession>
<evidence type="ECO:0000313" key="5">
    <source>
        <dbReference type="EMBL" id="SMB84116.1"/>
    </source>
</evidence>
<dbReference type="Pfam" id="PF24879">
    <property type="entry name" value="DUF7737"/>
    <property type="match status" value="1"/>
</dbReference>
<feature type="compositionally biased region" description="Acidic residues" evidence="1">
    <location>
        <begin position="692"/>
        <end position="707"/>
    </location>
</feature>
<organism evidence="5 6">
    <name type="scientific">Deinococcus hopiensis KR-140</name>
    <dbReference type="NCBI Taxonomy" id="695939"/>
    <lineage>
        <taxon>Bacteria</taxon>
        <taxon>Thermotogati</taxon>
        <taxon>Deinococcota</taxon>
        <taxon>Deinococci</taxon>
        <taxon>Deinococcales</taxon>
        <taxon>Deinococcaceae</taxon>
        <taxon>Deinococcus</taxon>
    </lineage>
</organism>
<evidence type="ECO:0000259" key="3">
    <source>
        <dbReference type="Pfam" id="PF18991"/>
    </source>
</evidence>
<evidence type="ECO:0000259" key="4">
    <source>
        <dbReference type="Pfam" id="PF24879"/>
    </source>
</evidence>
<gene>
    <name evidence="5" type="ORF">SAMN00790413_04999</name>
</gene>
<dbReference type="Proteomes" id="UP000192582">
    <property type="component" value="Unassembled WGS sequence"/>
</dbReference>
<feature type="region of interest" description="Disordered" evidence="1">
    <location>
        <begin position="692"/>
        <end position="715"/>
    </location>
</feature>
<dbReference type="Pfam" id="PF18991">
    <property type="entry name" value="DUF5724"/>
    <property type="match status" value="1"/>
</dbReference>
<feature type="domain" description="DUF4132" evidence="2">
    <location>
        <begin position="1241"/>
        <end position="1411"/>
    </location>
</feature>
<proteinExistence type="predicted"/>